<proteinExistence type="predicted"/>
<feature type="domain" description="ApeI dehydratase-like" evidence="1">
    <location>
        <begin position="15"/>
        <end position="93"/>
    </location>
</feature>
<dbReference type="Gene3D" id="3.10.129.10">
    <property type="entry name" value="Hotdog Thioesterase"/>
    <property type="match status" value="1"/>
</dbReference>
<dbReference type="RefSeq" id="WP_204662692.1">
    <property type="nucleotide sequence ID" value="NZ_CP056775.1"/>
</dbReference>
<keyword evidence="3" id="KW-1185">Reference proteome</keyword>
<sequence length="118" mass="13097">MFLNDLYAIIGLRSTPEKITSRIRLDAGHPVYLGHFPGAPVTPGVVQLAIVKEILEHCLAREVRLSNLRTCKFLEVLDPGRYPEITFDIQVKVAEQIQVNASASSGDVVFFKAQATYL</sequence>
<gene>
    <name evidence="2" type="ORF">HWI92_08455</name>
</gene>
<dbReference type="InterPro" id="IPR029069">
    <property type="entry name" value="HotDog_dom_sf"/>
</dbReference>
<accession>A0ABX7I5C9</accession>
<evidence type="ECO:0000313" key="3">
    <source>
        <dbReference type="Proteomes" id="UP000612680"/>
    </source>
</evidence>
<dbReference type="Proteomes" id="UP000612680">
    <property type="component" value="Chromosome"/>
</dbReference>
<protein>
    <submittedName>
        <fullName evidence="2">3-hydroxyacyl-ACP dehydratase</fullName>
    </submittedName>
</protein>
<organism evidence="2 3">
    <name type="scientific">Dyadobacter sandarakinus</name>
    <dbReference type="NCBI Taxonomy" id="2747268"/>
    <lineage>
        <taxon>Bacteria</taxon>
        <taxon>Pseudomonadati</taxon>
        <taxon>Bacteroidota</taxon>
        <taxon>Cytophagia</taxon>
        <taxon>Cytophagales</taxon>
        <taxon>Spirosomataceae</taxon>
        <taxon>Dyadobacter</taxon>
    </lineage>
</organism>
<evidence type="ECO:0000259" key="1">
    <source>
        <dbReference type="Pfam" id="PF22818"/>
    </source>
</evidence>
<dbReference type="InterPro" id="IPR054545">
    <property type="entry name" value="ApeI-like"/>
</dbReference>
<reference evidence="2 3" key="1">
    <citation type="submission" date="2020-06" db="EMBL/GenBank/DDBJ databases">
        <title>Dyadobacter sandarakinus sp. nov., isolated from the soil of the Arctic Yellow River Station.</title>
        <authorList>
            <person name="Zhang Y."/>
            <person name="Peng F."/>
        </authorList>
    </citation>
    <scope>NUCLEOTIDE SEQUENCE [LARGE SCALE GENOMIC DNA]</scope>
    <source>
        <strain evidence="2 3">Q3-56</strain>
    </source>
</reference>
<evidence type="ECO:0000313" key="2">
    <source>
        <dbReference type="EMBL" id="QRR00928.1"/>
    </source>
</evidence>
<dbReference type="Pfam" id="PF22818">
    <property type="entry name" value="ApeI-like"/>
    <property type="match status" value="1"/>
</dbReference>
<name>A0ABX7I5C9_9BACT</name>
<dbReference type="EMBL" id="CP056775">
    <property type="protein sequence ID" value="QRR00928.1"/>
    <property type="molecule type" value="Genomic_DNA"/>
</dbReference>
<dbReference type="SUPFAM" id="SSF54637">
    <property type="entry name" value="Thioesterase/thiol ester dehydrase-isomerase"/>
    <property type="match status" value="1"/>
</dbReference>